<sequence>MSFLLVEFLGNKEGKLAVVHDNWMTPFKTQVFWPPYKQKSQFNKALLKGEEAKDTWELFKIKRCFYTSDEGNEGLLPRPPKIGEFKRRTLEEGIKLGCTSIGDIEIENNPATPKSSRIQILEESAFNKRIITLLETISEQNKRILSNIERKQQPANIGPSLPELPVQLPVKNLVDLQLLDNYLKGNADQSSALSSYLAILGGKDITNKITRVLKYLVVDKVAKFFNFYGKRSKKEAFCDLALRNIIIRAIKSTEPQADDSAIEGAIKVWLKHAPGRLEINKDPAPADEN</sequence>
<dbReference type="Pfam" id="PF16064">
    <property type="entry name" value="DUF4806"/>
    <property type="match status" value="1"/>
</dbReference>
<evidence type="ECO:0000313" key="3">
    <source>
        <dbReference type="Proteomes" id="UP001154078"/>
    </source>
</evidence>
<keyword evidence="3" id="KW-1185">Reference proteome</keyword>
<evidence type="ECO:0000259" key="1">
    <source>
        <dbReference type="Pfam" id="PF16064"/>
    </source>
</evidence>
<accession>A0A9P0BED5</accession>
<dbReference type="Proteomes" id="UP001154078">
    <property type="component" value="Chromosome 8"/>
</dbReference>
<dbReference type="EMBL" id="OV121139">
    <property type="protein sequence ID" value="CAH0561685.1"/>
    <property type="molecule type" value="Genomic_DNA"/>
</dbReference>
<evidence type="ECO:0000313" key="2">
    <source>
        <dbReference type="EMBL" id="CAH0561685.1"/>
    </source>
</evidence>
<dbReference type="AlphaFoldDB" id="A0A9P0BED5"/>
<dbReference type="InterPro" id="IPR032071">
    <property type="entry name" value="DUF4806"/>
</dbReference>
<feature type="domain" description="DUF4806" evidence="1">
    <location>
        <begin position="165"/>
        <end position="240"/>
    </location>
</feature>
<name>A0A9P0BED5_BRAAE</name>
<dbReference type="OrthoDB" id="7554902at2759"/>
<reference evidence="2" key="1">
    <citation type="submission" date="2021-12" db="EMBL/GenBank/DDBJ databases">
        <authorList>
            <person name="King R."/>
        </authorList>
    </citation>
    <scope>NUCLEOTIDE SEQUENCE</scope>
</reference>
<dbReference type="PANTHER" id="PTHR34153:SF2">
    <property type="entry name" value="SI:CH211-262H13.3-RELATED"/>
    <property type="match status" value="1"/>
</dbReference>
<gene>
    <name evidence="2" type="ORF">MELIAE_LOCUS11023</name>
</gene>
<dbReference type="PANTHER" id="PTHR34153">
    <property type="entry name" value="SI:CH211-262H13.3-RELATED-RELATED"/>
    <property type="match status" value="1"/>
</dbReference>
<protein>
    <recommendedName>
        <fullName evidence="1">DUF4806 domain-containing protein</fullName>
    </recommendedName>
</protein>
<proteinExistence type="predicted"/>
<organism evidence="2 3">
    <name type="scientific">Brassicogethes aeneus</name>
    <name type="common">Rape pollen beetle</name>
    <name type="synonym">Meligethes aeneus</name>
    <dbReference type="NCBI Taxonomy" id="1431903"/>
    <lineage>
        <taxon>Eukaryota</taxon>
        <taxon>Metazoa</taxon>
        <taxon>Ecdysozoa</taxon>
        <taxon>Arthropoda</taxon>
        <taxon>Hexapoda</taxon>
        <taxon>Insecta</taxon>
        <taxon>Pterygota</taxon>
        <taxon>Neoptera</taxon>
        <taxon>Endopterygota</taxon>
        <taxon>Coleoptera</taxon>
        <taxon>Polyphaga</taxon>
        <taxon>Cucujiformia</taxon>
        <taxon>Nitidulidae</taxon>
        <taxon>Meligethinae</taxon>
        <taxon>Brassicogethes</taxon>
    </lineage>
</organism>